<gene>
    <name evidence="9" type="ORF">IV74_GL000792</name>
</gene>
<keyword evidence="1" id="KW-0134">Cell wall</keyword>
<keyword evidence="2" id="KW-0964">Secreted</keyword>
<feature type="domain" description="Gram-positive cocci surface proteins LPxTG" evidence="8">
    <location>
        <begin position="63"/>
        <end position="104"/>
    </location>
</feature>
<dbReference type="Pfam" id="PF00746">
    <property type="entry name" value="Gram_pos_anchor"/>
    <property type="match status" value="1"/>
</dbReference>
<evidence type="ECO:0000256" key="6">
    <source>
        <dbReference type="SAM" id="Phobius"/>
    </source>
</evidence>
<organism evidence="9 10">
    <name type="scientific">Carnobacterium divergens DSM 20623</name>
    <dbReference type="NCBI Taxonomy" id="1449336"/>
    <lineage>
        <taxon>Bacteria</taxon>
        <taxon>Bacillati</taxon>
        <taxon>Bacillota</taxon>
        <taxon>Bacilli</taxon>
        <taxon>Lactobacillales</taxon>
        <taxon>Carnobacteriaceae</taxon>
        <taxon>Carnobacterium</taxon>
    </lineage>
</organism>
<feature type="chain" id="PRO_5006417937" description="Gram-positive cocci surface proteins LPxTG domain-containing protein" evidence="7">
    <location>
        <begin position="25"/>
        <end position="111"/>
    </location>
</feature>
<keyword evidence="4" id="KW-0572">Peptidoglycan-anchor</keyword>
<keyword evidence="3 7" id="KW-0732">Signal</keyword>
<evidence type="ECO:0000256" key="1">
    <source>
        <dbReference type="ARBA" id="ARBA00022512"/>
    </source>
</evidence>
<proteinExistence type="predicted"/>
<evidence type="ECO:0000259" key="8">
    <source>
        <dbReference type="Pfam" id="PF00746"/>
    </source>
</evidence>
<evidence type="ECO:0000256" key="4">
    <source>
        <dbReference type="ARBA" id="ARBA00023088"/>
    </source>
</evidence>
<sequence>MKKRIVLVLLLLGCLSTSWTIVEAAEKQSYESNSGIGFYGTYEYPEPEIPNQIPPAGKPSVPPTNQGRLPQTGTTNTSYLNLIGLFSFSSAVLLILINKNKKQEEIYNEIN</sequence>
<evidence type="ECO:0000256" key="5">
    <source>
        <dbReference type="SAM" id="MobiDB-lite"/>
    </source>
</evidence>
<evidence type="ECO:0000313" key="10">
    <source>
        <dbReference type="Proteomes" id="UP000051658"/>
    </source>
</evidence>
<evidence type="ECO:0000256" key="2">
    <source>
        <dbReference type="ARBA" id="ARBA00022525"/>
    </source>
</evidence>
<reference evidence="9 10" key="1">
    <citation type="journal article" date="2015" name="Genome Announc.">
        <title>Expanding the biotechnology potential of lactobacilli through comparative genomics of 213 strains and associated genera.</title>
        <authorList>
            <person name="Sun Z."/>
            <person name="Harris H.M."/>
            <person name="McCann A."/>
            <person name="Guo C."/>
            <person name="Argimon S."/>
            <person name="Zhang W."/>
            <person name="Yang X."/>
            <person name="Jeffery I.B."/>
            <person name="Cooney J.C."/>
            <person name="Kagawa T.F."/>
            <person name="Liu W."/>
            <person name="Song Y."/>
            <person name="Salvetti E."/>
            <person name="Wrobel A."/>
            <person name="Rasinkangas P."/>
            <person name="Parkhill J."/>
            <person name="Rea M.C."/>
            <person name="O'Sullivan O."/>
            <person name="Ritari J."/>
            <person name="Douillard F.P."/>
            <person name="Paul Ross R."/>
            <person name="Yang R."/>
            <person name="Briner A.E."/>
            <person name="Felis G.E."/>
            <person name="de Vos W.M."/>
            <person name="Barrangou R."/>
            <person name="Klaenhammer T.R."/>
            <person name="Caufield P.W."/>
            <person name="Cui Y."/>
            <person name="Zhang H."/>
            <person name="O'Toole P.W."/>
        </authorList>
    </citation>
    <scope>NUCLEOTIDE SEQUENCE [LARGE SCALE GENOMIC DNA]</scope>
    <source>
        <strain evidence="9 10">DSM 20623</strain>
    </source>
</reference>
<dbReference type="EMBL" id="JQBS01000018">
    <property type="protein sequence ID" value="KRN56784.1"/>
    <property type="molecule type" value="Genomic_DNA"/>
</dbReference>
<dbReference type="GeneID" id="89587732"/>
<protein>
    <recommendedName>
        <fullName evidence="8">Gram-positive cocci surface proteins LPxTG domain-containing protein</fullName>
    </recommendedName>
</protein>
<dbReference type="RefSeq" id="WP_034572443.1">
    <property type="nucleotide sequence ID" value="NZ_JQBS01000018.1"/>
</dbReference>
<keyword evidence="6" id="KW-0812">Transmembrane</keyword>
<evidence type="ECO:0000256" key="7">
    <source>
        <dbReference type="SAM" id="SignalP"/>
    </source>
</evidence>
<accession>A0A0R2HVQ3</accession>
<dbReference type="Proteomes" id="UP000051658">
    <property type="component" value="Unassembled WGS sequence"/>
</dbReference>
<dbReference type="AlphaFoldDB" id="A0A0R2HVQ3"/>
<keyword evidence="10" id="KW-1185">Reference proteome</keyword>
<feature type="region of interest" description="Disordered" evidence="5">
    <location>
        <begin position="49"/>
        <end position="73"/>
    </location>
</feature>
<feature type="compositionally biased region" description="Polar residues" evidence="5">
    <location>
        <begin position="63"/>
        <end position="73"/>
    </location>
</feature>
<keyword evidence="6" id="KW-1133">Transmembrane helix</keyword>
<evidence type="ECO:0000256" key="3">
    <source>
        <dbReference type="ARBA" id="ARBA00022729"/>
    </source>
</evidence>
<feature type="transmembrane region" description="Helical" evidence="6">
    <location>
        <begin position="79"/>
        <end position="97"/>
    </location>
</feature>
<dbReference type="InterPro" id="IPR019931">
    <property type="entry name" value="LPXTG_anchor"/>
</dbReference>
<name>A0A0R2HVQ3_CARDV</name>
<feature type="signal peptide" evidence="7">
    <location>
        <begin position="1"/>
        <end position="24"/>
    </location>
</feature>
<evidence type="ECO:0000313" key="9">
    <source>
        <dbReference type="EMBL" id="KRN56784.1"/>
    </source>
</evidence>
<dbReference type="PATRIC" id="fig|1449336.4.peg.807"/>
<keyword evidence="6" id="KW-0472">Membrane</keyword>
<feature type="compositionally biased region" description="Pro residues" evidence="5">
    <location>
        <begin position="52"/>
        <end position="62"/>
    </location>
</feature>
<dbReference type="NCBIfam" id="TIGR01167">
    <property type="entry name" value="LPXTG_anchor"/>
    <property type="match status" value="1"/>
</dbReference>
<comment type="caution">
    <text evidence="9">The sequence shown here is derived from an EMBL/GenBank/DDBJ whole genome shotgun (WGS) entry which is preliminary data.</text>
</comment>